<dbReference type="OrthoDB" id="9803748at2"/>
<keyword evidence="5 6" id="KW-0456">Lyase</keyword>
<keyword evidence="4 6" id="KW-0289">Folate biosynthesis</keyword>
<dbReference type="EC" id="4.1.2.25" evidence="6"/>
<evidence type="ECO:0000259" key="7">
    <source>
        <dbReference type="SMART" id="SM00905"/>
    </source>
</evidence>
<dbReference type="GO" id="GO:0046656">
    <property type="term" value="P:folic acid biosynthetic process"/>
    <property type="evidence" value="ECO:0007669"/>
    <property type="project" value="UniProtKB-UniRule"/>
</dbReference>
<dbReference type="SUPFAM" id="SSF55620">
    <property type="entry name" value="Tetrahydrobiopterin biosynthesis enzymes-like"/>
    <property type="match status" value="1"/>
</dbReference>
<evidence type="ECO:0000256" key="4">
    <source>
        <dbReference type="ARBA" id="ARBA00022909"/>
    </source>
</evidence>
<dbReference type="InterPro" id="IPR006156">
    <property type="entry name" value="Dihydroneopterin_aldolase"/>
</dbReference>
<evidence type="ECO:0000256" key="3">
    <source>
        <dbReference type="ARBA" id="ARBA00005708"/>
    </source>
</evidence>
<reference evidence="8 9" key="1">
    <citation type="submission" date="2019-01" db="EMBL/GenBank/DDBJ databases">
        <title>Mucilaginibacter antarcticum sp. nov., isolated from antarctic soil.</title>
        <authorList>
            <person name="Yan Y.-Q."/>
            <person name="Du Z.-J."/>
        </authorList>
    </citation>
    <scope>NUCLEOTIDE SEQUENCE [LARGE SCALE GENOMIC DNA]</scope>
    <source>
        <strain evidence="8 9">F01003</strain>
    </source>
</reference>
<dbReference type="Pfam" id="PF02152">
    <property type="entry name" value="FolB"/>
    <property type="match status" value="1"/>
</dbReference>
<protein>
    <recommendedName>
        <fullName evidence="6">7,8-dihydroneopterin aldolase</fullName>
        <ecNumber evidence="6">4.1.2.25</ecNumber>
    </recommendedName>
</protein>
<evidence type="ECO:0000256" key="5">
    <source>
        <dbReference type="ARBA" id="ARBA00023239"/>
    </source>
</evidence>
<sequence>MVKVALQGAEFFAYHGFYPQEQLLGTRFVVDIEVVFENAYDFNDDKIANTVNYEELYLIAKTEMHHTRKLIETVAQGIIDGITDKYDYVKIASVTIKKAHPALGGPVQNSVVSISYNKDKAKNGL</sequence>
<keyword evidence="9" id="KW-1185">Reference proteome</keyword>
<dbReference type="InterPro" id="IPR006157">
    <property type="entry name" value="FolB_dom"/>
</dbReference>
<gene>
    <name evidence="8" type="primary">folB</name>
    <name evidence="8" type="ORF">EPL05_09020</name>
</gene>
<dbReference type="EMBL" id="SBIW01000003">
    <property type="protein sequence ID" value="RWY54172.1"/>
    <property type="molecule type" value="Genomic_DNA"/>
</dbReference>
<dbReference type="AlphaFoldDB" id="A0A3S3UTN6"/>
<organism evidence="8 9">
    <name type="scientific">Mucilaginibacter gilvus</name>
    <dbReference type="NCBI Taxonomy" id="2305909"/>
    <lineage>
        <taxon>Bacteria</taxon>
        <taxon>Pseudomonadati</taxon>
        <taxon>Bacteroidota</taxon>
        <taxon>Sphingobacteriia</taxon>
        <taxon>Sphingobacteriales</taxon>
        <taxon>Sphingobacteriaceae</taxon>
        <taxon>Mucilaginibacter</taxon>
    </lineage>
</organism>
<comment type="function">
    <text evidence="6">Catalyzes the conversion of 7,8-dihydroneopterin to 6-hydroxymethyl-7,8-dihydropterin.</text>
</comment>
<dbReference type="RefSeq" id="WP_128533607.1">
    <property type="nucleotide sequence ID" value="NZ_SBIW01000003.1"/>
</dbReference>
<dbReference type="InterPro" id="IPR043133">
    <property type="entry name" value="GTP-CH-I_C/QueF"/>
</dbReference>
<evidence type="ECO:0000256" key="1">
    <source>
        <dbReference type="ARBA" id="ARBA00001353"/>
    </source>
</evidence>
<dbReference type="SMART" id="SM00905">
    <property type="entry name" value="FolB"/>
    <property type="match status" value="1"/>
</dbReference>
<dbReference type="GO" id="GO:0005737">
    <property type="term" value="C:cytoplasm"/>
    <property type="evidence" value="ECO:0007669"/>
    <property type="project" value="TreeGrafter"/>
</dbReference>
<comment type="similarity">
    <text evidence="3 6">Belongs to the DHNA family.</text>
</comment>
<dbReference type="NCBIfam" id="TIGR00526">
    <property type="entry name" value="folB_dom"/>
    <property type="match status" value="1"/>
</dbReference>
<dbReference type="Proteomes" id="UP000286701">
    <property type="component" value="Unassembled WGS sequence"/>
</dbReference>
<accession>A0A3S3UTN6</accession>
<dbReference type="UniPathway" id="UPA00077">
    <property type="reaction ID" value="UER00154"/>
</dbReference>
<comment type="catalytic activity">
    <reaction evidence="1 6">
        <text>7,8-dihydroneopterin = 6-hydroxymethyl-7,8-dihydropterin + glycolaldehyde</text>
        <dbReference type="Rhea" id="RHEA:10540"/>
        <dbReference type="ChEBI" id="CHEBI:17001"/>
        <dbReference type="ChEBI" id="CHEBI:17071"/>
        <dbReference type="ChEBI" id="CHEBI:44841"/>
        <dbReference type="EC" id="4.1.2.25"/>
    </reaction>
</comment>
<name>A0A3S3UTN6_9SPHI</name>
<dbReference type="Gene3D" id="3.30.1130.10">
    <property type="match status" value="1"/>
</dbReference>
<dbReference type="PANTHER" id="PTHR42844:SF1">
    <property type="entry name" value="DIHYDRONEOPTERIN ALDOLASE 1-RELATED"/>
    <property type="match status" value="1"/>
</dbReference>
<comment type="pathway">
    <text evidence="2 6">Cofactor biosynthesis; tetrahydrofolate biosynthesis; 2-amino-4-hydroxy-6-hydroxymethyl-7,8-dihydropteridine diphosphate from 7,8-dihydroneopterin triphosphate: step 3/4.</text>
</comment>
<dbReference type="NCBIfam" id="TIGR00525">
    <property type="entry name" value="folB"/>
    <property type="match status" value="1"/>
</dbReference>
<dbReference type="PANTHER" id="PTHR42844">
    <property type="entry name" value="DIHYDRONEOPTERIN ALDOLASE 1-RELATED"/>
    <property type="match status" value="1"/>
</dbReference>
<evidence type="ECO:0000313" key="8">
    <source>
        <dbReference type="EMBL" id="RWY54172.1"/>
    </source>
</evidence>
<evidence type="ECO:0000256" key="6">
    <source>
        <dbReference type="RuleBase" id="RU362079"/>
    </source>
</evidence>
<evidence type="ECO:0000256" key="2">
    <source>
        <dbReference type="ARBA" id="ARBA00005013"/>
    </source>
</evidence>
<feature type="domain" description="Dihydroneopterin aldolase/epimerase" evidence="7">
    <location>
        <begin position="4"/>
        <end position="116"/>
    </location>
</feature>
<proteinExistence type="inferred from homology"/>
<dbReference type="GO" id="GO:0004150">
    <property type="term" value="F:dihydroneopterin aldolase activity"/>
    <property type="evidence" value="ECO:0007669"/>
    <property type="project" value="UniProtKB-UniRule"/>
</dbReference>
<evidence type="ECO:0000313" key="9">
    <source>
        <dbReference type="Proteomes" id="UP000286701"/>
    </source>
</evidence>
<dbReference type="GO" id="GO:0046654">
    <property type="term" value="P:tetrahydrofolate biosynthetic process"/>
    <property type="evidence" value="ECO:0007669"/>
    <property type="project" value="UniProtKB-UniRule"/>
</dbReference>
<comment type="caution">
    <text evidence="8">The sequence shown here is derived from an EMBL/GenBank/DDBJ whole genome shotgun (WGS) entry which is preliminary data.</text>
</comment>